<keyword evidence="2" id="KW-0238">DNA-binding</keyword>
<reference evidence="6 7" key="1">
    <citation type="submission" date="2023-09" db="EMBL/GenBank/DDBJ databases">
        <authorList>
            <person name="Rey-Velasco X."/>
        </authorList>
    </citation>
    <scope>NUCLEOTIDE SEQUENCE [LARGE SCALE GENOMIC DNA]</scope>
    <source>
        <strain evidence="6 7">F394</strain>
    </source>
</reference>
<keyword evidence="7" id="KW-1185">Reference proteome</keyword>
<dbReference type="CDD" id="cd00093">
    <property type="entry name" value="HTH_XRE"/>
    <property type="match status" value="1"/>
</dbReference>
<dbReference type="SUPFAM" id="SSF47413">
    <property type="entry name" value="lambda repressor-like DNA-binding domains"/>
    <property type="match status" value="1"/>
</dbReference>
<evidence type="ECO:0000256" key="3">
    <source>
        <dbReference type="ARBA" id="ARBA00023163"/>
    </source>
</evidence>
<evidence type="ECO:0000256" key="2">
    <source>
        <dbReference type="ARBA" id="ARBA00023125"/>
    </source>
</evidence>
<sequence>MRVLFDPETDMVVVSLVPVPYDAGGAEDTSDPDVVLHYTGDGRLAEVEVARASSRLDLTALRRSPAFEEVHRELDVRAIREGLGLSQDRFAAYLDVSVGTIRNWEQGRRTPRGPARRLLELSRDRPGMLFDRPQATSEAPAPPATPETGGATA</sequence>
<keyword evidence="3" id="KW-0804">Transcription</keyword>
<evidence type="ECO:0000313" key="7">
    <source>
        <dbReference type="Proteomes" id="UP001267426"/>
    </source>
</evidence>
<dbReference type="InterPro" id="IPR010982">
    <property type="entry name" value="Lambda_DNA-bd_dom_sf"/>
</dbReference>
<name>A0ABU3BTU9_9BACT</name>
<evidence type="ECO:0000256" key="4">
    <source>
        <dbReference type="SAM" id="MobiDB-lite"/>
    </source>
</evidence>
<comment type="caution">
    <text evidence="6">The sequence shown here is derived from an EMBL/GenBank/DDBJ whole genome shotgun (WGS) entry which is preliminary data.</text>
</comment>
<dbReference type="Gene3D" id="1.10.260.40">
    <property type="entry name" value="lambda repressor-like DNA-binding domains"/>
    <property type="match status" value="1"/>
</dbReference>
<evidence type="ECO:0000313" key="6">
    <source>
        <dbReference type="EMBL" id="MDT0632712.1"/>
    </source>
</evidence>
<gene>
    <name evidence="6" type="ORF">RM540_13205</name>
</gene>
<dbReference type="InterPro" id="IPR052359">
    <property type="entry name" value="HTH-type_reg/antitoxin"/>
</dbReference>
<dbReference type="InterPro" id="IPR001387">
    <property type="entry name" value="Cro/C1-type_HTH"/>
</dbReference>
<feature type="region of interest" description="Disordered" evidence="4">
    <location>
        <begin position="106"/>
        <end position="153"/>
    </location>
</feature>
<feature type="compositionally biased region" description="Basic and acidic residues" evidence="4">
    <location>
        <begin position="117"/>
        <end position="126"/>
    </location>
</feature>
<dbReference type="Proteomes" id="UP001267426">
    <property type="component" value="Unassembled WGS sequence"/>
</dbReference>
<dbReference type="PANTHER" id="PTHR36511:SF4">
    <property type="entry name" value="ANTITOXIN MQSA"/>
    <property type="match status" value="1"/>
</dbReference>
<dbReference type="PANTHER" id="PTHR36511">
    <property type="entry name" value="MERR FAMILY BACTERIAL REGULATORY PROTEIN"/>
    <property type="match status" value="1"/>
</dbReference>
<evidence type="ECO:0000256" key="1">
    <source>
        <dbReference type="ARBA" id="ARBA00023015"/>
    </source>
</evidence>
<dbReference type="RefSeq" id="WP_311664861.1">
    <property type="nucleotide sequence ID" value="NZ_JAVRHT010000035.1"/>
</dbReference>
<organism evidence="6 7">
    <name type="scientific">Rubrivirga litoralis</name>
    <dbReference type="NCBI Taxonomy" id="3075598"/>
    <lineage>
        <taxon>Bacteria</taxon>
        <taxon>Pseudomonadati</taxon>
        <taxon>Rhodothermota</taxon>
        <taxon>Rhodothermia</taxon>
        <taxon>Rhodothermales</taxon>
        <taxon>Rubricoccaceae</taxon>
        <taxon>Rubrivirga</taxon>
    </lineage>
</organism>
<feature type="domain" description="HTH cro/C1-type" evidence="5">
    <location>
        <begin position="76"/>
        <end position="111"/>
    </location>
</feature>
<protein>
    <submittedName>
        <fullName evidence="6">Helix-turn-helix domain-containing protein</fullName>
    </submittedName>
</protein>
<dbReference type="SMART" id="SM00530">
    <property type="entry name" value="HTH_XRE"/>
    <property type="match status" value="1"/>
</dbReference>
<dbReference type="EMBL" id="JAVRHT010000035">
    <property type="protein sequence ID" value="MDT0632712.1"/>
    <property type="molecule type" value="Genomic_DNA"/>
</dbReference>
<evidence type="ECO:0000259" key="5">
    <source>
        <dbReference type="PROSITE" id="PS50943"/>
    </source>
</evidence>
<proteinExistence type="predicted"/>
<dbReference type="PROSITE" id="PS50943">
    <property type="entry name" value="HTH_CROC1"/>
    <property type="match status" value="1"/>
</dbReference>
<dbReference type="Pfam" id="PF01381">
    <property type="entry name" value="HTH_3"/>
    <property type="match status" value="1"/>
</dbReference>
<keyword evidence="1" id="KW-0805">Transcription regulation</keyword>
<accession>A0ABU3BTU9</accession>